<protein>
    <submittedName>
        <fullName evidence="3">Fibronectin type-III domain-containing protein</fullName>
    </submittedName>
</protein>
<accession>A0A0R3WH51</accession>
<evidence type="ECO:0000313" key="1">
    <source>
        <dbReference type="EMBL" id="VDK49662.1"/>
    </source>
</evidence>
<sequence length="159" mass="17413">MSCFIGENVVVNKSLPQYFHWGPKDPYAITLFWEVNKFVHHYADQIDLVAKSPETSSIVKNMAKFPIGKASVGGLSANTAYEVTVHALANETSKIIYKGTVVTPPRDRPVSTTTMHSSASEGEMSTYVGTEESVVTTSRSAFNWAIFTTIFTCVVIVLA</sequence>
<gene>
    <name evidence="1" type="ORF">TASK_LOCUS10195</name>
</gene>
<proteinExistence type="predicted"/>
<dbReference type="Proteomes" id="UP000282613">
    <property type="component" value="Unassembled WGS sequence"/>
</dbReference>
<reference evidence="3" key="1">
    <citation type="submission" date="2017-02" db="UniProtKB">
        <authorList>
            <consortium name="WormBaseParasite"/>
        </authorList>
    </citation>
    <scope>IDENTIFICATION</scope>
</reference>
<dbReference type="AlphaFoldDB" id="A0A0R3WH51"/>
<organism evidence="3">
    <name type="scientific">Taenia asiatica</name>
    <name type="common">Asian tapeworm</name>
    <dbReference type="NCBI Taxonomy" id="60517"/>
    <lineage>
        <taxon>Eukaryota</taxon>
        <taxon>Metazoa</taxon>
        <taxon>Spiralia</taxon>
        <taxon>Lophotrochozoa</taxon>
        <taxon>Platyhelminthes</taxon>
        <taxon>Cestoda</taxon>
        <taxon>Eucestoda</taxon>
        <taxon>Cyclophyllidea</taxon>
        <taxon>Taeniidae</taxon>
        <taxon>Taenia</taxon>
    </lineage>
</organism>
<keyword evidence="2" id="KW-1185">Reference proteome</keyword>
<reference evidence="1 2" key="2">
    <citation type="submission" date="2018-11" db="EMBL/GenBank/DDBJ databases">
        <authorList>
            <consortium name="Pathogen Informatics"/>
        </authorList>
    </citation>
    <scope>NUCLEOTIDE SEQUENCE [LARGE SCALE GENOMIC DNA]</scope>
</reference>
<evidence type="ECO:0000313" key="2">
    <source>
        <dbReference type="Proteomes" id="UP000282613"/>
    </source>
</evidence>
<name>A0A0R3WH51_TAEAS</name>
<dbReference type="WBParaSite" id="TASK_0001019401-mRNA-1">
    <property type="protein sequence ID" value="TASK_0001019401-mRNA-1"/>
    <property type="gene ID" value="TASK_0001019401"/>
</dbReference>
<evidence type="ECO:0000313" key="3">
    <source>
        <dbReference type="WBParaSite" id="TASK_0001019401-mRNA-1"/>
    </source>
</evidence>
<dbReference type="EMBL" id="UYRS01020920">
    <property type="protein sequence ID" value="VDK49662.1"/>
    <property type="molecule type" value="Genomic_DNA"/>
</dbReference>